<dbReference type="Pfam" id="PF13650">
    <property type="entry name" value="Asp_protease_2"/>
    <property type="match status" value="1"/>
</dbReference>
<gene>
    <name evidence="3" type="ORF">Clacol_004481</name>
</gene>
<dbReference type="CDD" id="cd00303">
    <property type="entry name" value="retropepsin_like"/>
    <property type="match status" value="1"/>
</dbReference>
<feature type="region of interest" description="Disordered" evidence="1">
    <location>
        <begin position="1"/>
        <end position="55"/>
    </location>
</feature>
<dbReference type="InterPro" id="IPR021109">
    <property type="entry name" value="Peptidase_aspartic_dom_sf"/>
</dbReference>
<dbReference type="Pfam" id="PF13352">
    <property type="entry name" value="DUF4100"/>
    <property type="match status" value="1"/>
</dbReference>
<sequence length="649" mass="72489">MAPKAASERQDETLDESILTDLDLDNQNKDETTGSDSFPLSTLSGSAQSSIADSELDRIVKDTEEFLEQTTYISPPSPKSAFVTPSIPISQPTMSASPPPSVPTTRTHMPLPGSPQAPKTFAGNEKEIMDFVEHFELCANESQLPESERVSWLLQYLTKEWKDIFKTFDGCDEKDWTTFITTIKAEFAEAFKLKVSNRSSLLTFVKIAAKSPIQTASEFRDYNRKFQAIAKDLIKKNALTTEDKDTYFWFGLHETTRTLIKSELRIIHPSNPTDKPYPSANILSVGLQSHNRCPKERQQQEWCTFQQPFANEYKSLGKASEVTDTVGRQWWRLGNGEHIPRHPQGLKAGIDQYYNSQQKTDSLTSQSQSFMITVNPTPPTVAIASFIEEIIDSPTMETLAAKAFTKPQSSTSSVPAKLAQTIPFLQTDKKQPQFQYQSKLEDPAIAQSVFEKILNNPIMLPTRELIAVSPDLQKLFVDGCKVNKITIPVFTPEPKTTMTASANAVTTQAIAPHMAPIREVDVYVQGRHREVGIFDPGAELVCISAQAAKDLGLPFSMTQQLSMKDANGGSKETYSIIKNLELKISGISLFVQAWIIENPPYWILLGQPFQIAGRIDTEDVGEVLIMRDPENDHNVIKIPTRVHKKSVKV</sequence>
<evidence type="ECO:0000313" key="3">
    <source>
        <dbReference type="EMBL" id="GJJ10255.1"/>
    </source>
</evidence>
<organism evidence="3 4">
    <name type="scientific">Clathrus columnatus</name>
    <dbReference type="NCBI Taxonomy" id="1419009"/>
    <lineage>
        <taxon>Eukaryota</taxon>
        <taxon>Fungi</taxon>
        <taxon>Dikarya</taxon>
        <taxon>Basidiomycota</taxon>
        <taxon>Agaricomycotina</taxon>
        <taxon>Agaricomycetes</taxon>
        <taxon>Phallomycetidae</taxon>
        <taxon>Phallales</taxon>
        <taxon>Clathraceae</taxon>
        <taxon>Clathrus</taxon>
    </lineage>
</organism>
<feature type="domain" description="DUF4100" evidence="2">
    <location>
        <begin position="426"/>
        <end position="480"/>
    </location>
</feature>
<accession>A0AAV5AE91</accession>
<evidence type="ECO:0000259" key="2">
    <source>
        <dbReference type="Pfam" id="PF13352"/>
    </source>
</evidence>
<feature type="compositionally biased region" description="Basic and acidic residues" evidence="1">
    <location>
        <begin position="1"/>
        <end position="12"/>
    </location>
</feature>
<proteinExistence type="predicted"/>
<keyword evidence="4" id="KW-1185">Reference proteome</keyword>
<feature type="compositionally biased region" description="Polar residues" evidence="1">
    <location>
        <begin position="34"/>
        <end position="52"/>
    </location>
</feature>
<evidence type="ECO:0000313" key="4">
    <source>
        <dbReference type="Proteomes" id="UP001050691"/>
    </source>
</evidence>
<comment type="caution">
    <text evidence="3">The sequence shown here is derived from an EMBL/GenBank/DDBJ whole genome shotgun (WGS) entry which is preliminary data.</text>
</comment>
<dbReference type="Gene3D" id="2.40.70.10">
    <property type="entry name" value="Acid Proteases"/>
    <property type="match status" value="1"/>
</dbReference>
<dbReference type="AlphaFoldDB" id="A0AAV5AE91"/>
<protein>
    <recommendedName>
        <fullName evidence="2">DUF4100 domain-containing protein</fullName>
    </recommendedName>
</protein>
<feature type="region of interest" description="Disordered" evidence="1">
    <location>
        <begin position="92"/>
        <end position="113"/>
    </location>
</feature>
<reference evidence="3" key="1">
    <citation type="submission" date="2021-10" db="EMBL/GenBank/DDBJ databases">
        <title>De novo Genome Assembly of Clathrus columnatus (Basidiomycota, Fungi) Using Illumina and Nanopore Sequence Data.</title>
        <authorList>
            <person name="Ogiso-Tanaka E."/>
            <person name="Itagaki H."/>
            <person name="Hosoya T."/>
            <person name="Hosaka K."/>
        </authorList>
    </citation>
    <scope>NUCLEOTIDE SEQUENCE</scope>
    <source>
        <strain evidence="3">MO-923</strain>
    </source>
</reference>
<evidence type="ECO:0000256" key="1">
    <source>
        <dbReference type="SAM" id="MobiDB-lite"/>
    </source>
</evidence>
<dbReference type="Proteomes" id="UP001050691">
    <property type="component" value="Unassembled WGS sequence"/>
</dbReference>
<dbReference type="InterPro" id="IPR025165">
    <property type="entry name" value="DUF4100"/>
</dbReference>
<name>A0AAV5AE91_9AGAM</name>
<dbReference type="EMBL" id="BPWL01000005">
    <property type="protein sequence ID" value="GJJ10255.1"/>
    <property type="molecule type" value="Genomic_DNA"/>
</dbReference>